<evidence type="ECO:0000313" key="18">
    <source>
        <dbReference type="Proteomes" id="UP000887581"/>
    </source>
</evidence>
<comment type="catalytic activity">
    <reaction evidence="15">
        <text>[DNA-directed RNA polymerase] + ATP = phospho-[DNA-directed RNA polymerase] + ADP + H(+)</text>
        <dbReference type="Rhea" id="RHEA:10216"/>
        <dbReference type="Rhea" id="RHEA-COMP:11321"/>
        <dbReference type="Rhea" id="RHEA-COMP:11322"/>
        <dbReference type="ChEBI" id="CHEBI:15378"/>
        <dbReference type="ChEBI" id="CHEBI:30616"/>
        <dbReference type="ChEBI" id="CHEBI:43176"/>
        <dbReference type="ChEBI" id="CHEBI:68546"/>
        <dbReference type="ChEBI" id="CHEBI:456216"/>
        <dbReference type="EC" id="2.7.11.23"/>
    </reaction>
</comment>
<dbReference type="FunFam" id="3.30.200.20:FF:000215">
    <property type="entry name" value="Cyclin-dependent kinase 2 (CDK2L)"/>
    <property type="match status" value="1"/>
</dbReference>
<evidence type="ECO:0000256" key="9">
    <source>
        <dbReference type="ARBA" id="ARBA00022777"/>
    </source>
</evidence>
<dbReference type="Gene3D" id="1.10.510.10">
    <property type="entry name" value="Transferase(Phosphotransferase) domain 1"/>
    <property type="match status" value="2"/>
</dbReference>
<reference evidence="19" key="1">
    <citation type="submission" date="2022-11" db="UniProtKB">
        <authorList>
            <consortium name="WormBaseParasite"/>
        </authorList>
    </citation>
    <scope>IDENTIFICATION</scope>
</reference>
<keyword evidence="9" id="KW-0418">Kinase</keyword>
<evidence type="ECO:0000256" key="14">
    <source>
        <dbReference type="ARBA" id="ARBA00048367"/>
    </source>
</evidence>
<dbReference type="FunFam" id="1.10.510.10:FF:000611">
    <property type="entry name" value="CMGC family protein kinase"/>
    <property type="match status" value="1"/>
</dbReference>
<dbReference type="InterPro" id="IPR050108">
    <property type="entry name" value="CDK"/>
</dbReference>
<dbReference type="Proteomes" id="UP000887581">
    <property type="component" value="Unplaced"/>
</dbReference>
<dbReference type="SMART" id="SM00220">
    <property type="entry name" value="S_TKc"/>
    <property type="match status" value="2"/>
</dbReference>
<protein>
    <submittedName>
        <fullName evidence="19">Protein kinase domain-containing protein</fullName>
    </submittedName>
</protein>
<evidence type="ECO:0000256" key="7">
    <source>
        <dbReference type="ARBA" id="ARBA00022741"/>
    </source>
</evidence>
<dbReference type="PANTHER" id="PTHR24056:SF334">
    <property type="entry name" value="CYCLIN-DEPENDENT KINASE 1"/>
    <property type="match status" value="1"/>
</dbReference>
<evidence type="ECO:0000256" key="2">
    <source>
        <dbReference type="ARBA" id="ARBA00006485"/>
    </source>
</evidence>
<dbReference type="InterPro" id="IPR011009">
    <property type="entry name" value="Kinase-like_dom_sf"/>
</dbReference>
<keyword evidence="4" id="KW-0597">Phosphoprotein</keyword>
<dbReference type="SUPFAM" id="SSF56112">
    <property type="entry name" value="Protein kinase-like (PK-like)"/>
    <property type="match status" value="2"/>
</dbReference>
<name>A0A915PZM1_9BILA</name>
<dbReference type="GO" id="GO:0051301">
    <property type="term" value="P:cell division"/>
    <property type="evidence" value="ECO:0007669"/>
    <property type="project" value="UniProtKB-KW"/>
</dbReference>
<dbReference type="AlphaFoldDB" id="A0A915PZM1"/>
<feature type="binding site" evidence="16">
    <location>
        <position position="444"/>
    </location>
    <ligand>
        <name>ATP</name>
        <dbReference type="ChEBI" id="CHEBI:30616"/>
    </ligand>
</feature>
<dbReference type="PROSITE" id="PS00107">
    <property type="entry name" value="PROTEIN_KINASE_ATP"/>
    <property type="match status" value="2"/>
</dbReference>
<comment type="catalytic activity">
    <reaction evidence="13">
        <text>L-threonyl-[protein] + ATP = O-phospho-L-threonyl-[protein] + ADP + H(+)</text>
        <dbReference type="Rhea" id="RHEA:46608"/>
        <dbReference type="Rhea" id="RHEA-COMP:11060"/>
        <dbReference type="Rhea" id="RHEA-COMP:11605"/>
        <dbReference type="ChEBI" id="CHEBI:15378"/>
        <dbReference type="ChEBI" id="CHEBI:30013"/>
        <dbReference type="ChEBI" id="CHEBI:30616"/>
        <dbReference type="ChEBI" id="CHEBI:61977"/>
        <dbReference type="ChEBI" id="CHEBI:456216"/>
        <dbReference type="EC" id="2.7.11.22"/>
    </reaction>
</comment>
<keyword evidence="12" id="KW-0131">Cell cycle</keyword>
<evidence type="ECO:0000256" key="11">
    <source>
        <dbReference type="ARBA" id="ARBA00023242"/>
    </source>
</evidence>
<evidence type="ECO:0000256" key="1">
    <source>
        <dbReference type="ARBA" id="ARBA00004123"/>
    </source>
</evidence>
<evidence type="ECO:0000256" key="16">
    <source>
        <dbReference type="PROSITE-ProRule" id="PRU10141"/>
    </source>
</evidence>
<dbReference type="InterPro" id="IPR017441">
    <property type="entry name" value="Protein_kinase_ATP_BS"/>
</dbReference>
<feature type="domain" description="Protein kinase" evidence="17">
    <location>
        <begin position="415"/>
        <end position="697"/>
    </location>
</feature>
<evidence type="ECO:0000256" key="13">
    <source>
        <dbReference type="ARBA" id="ARBA00047811"/>
    </source>
</evidence>
<sequence>MESGEISALQNYSRVEKIGEGTYGVVYKGIDKRSGKMVAMKKIRLENEDEGVPATAIREISLLRELTHPNIVALEEIILEENRLYLIFEFLYMDLKKYIDTVPDNELMDKTLQKSYLYQILQAICFCHQRRVLHRDLKPQNLLVDQNGAIKLADFGLARAIGIPIRAYTHEIVTLWYRAPEVLLGATRYSMGVDIWSIGCIAAEMATKVPLFQGDSEIDQIFRIFRIMSTPTEDIWHGVTQLPDFKMSFPQWKEDGLRKILDPYMDPEGIKILRDMLIYDPAQRISAKQLLKNPYFDDVDRKKLPAGDYDGTWIGLKSKQLMVLFVILGCPFYGWGVRKILSSTDIDLEKYQAEILVALQSPRSTGASSKQASNMMFPSGHSFAICRCNLFLKGESFAVVYYFDMTTSVDGLQYYSKIEKIGEGTYGIVYKAVDVRNGKLVALKRLAADTTPDGLLKPFVLREISSMRELDHANIVRLEEVIFDESNVHLAFEFLYTDLRKYLDQLPRNVFMERWLVMFAVFRMCYCHQRAILHRDMKPQNLLLSTSGAIKIADFGLSRGFNIPTRAYTSNVVTQLYKAPELLLGTLRYTPAIDMWSIGCIFAEMATKEVLFRGGSATGQLRAIFSILATPTEEKWKGVSELPYYSVIVFPRYEDDHLDNLLSPFLDPIGIAIVRLLLAYDPANRASAKQLLKHFYYSDVDRSKLPDPDYDGTLRTPPVRSFKSTSDRSSVLPMGSCLCFSSQRRSRTVSIKDLHSLCTYVFLYYTEL</sequence>
<dbReference type="GO" id="GO:0008353">
    <property type="term" value="F:RNA polymerase II CTD heptapeptide repeat kinase activity"/>
    <property type="evidence" value="ECO:0007669"/>
    <property type="project" value="UniProtKB-EC"/>
</dbReference>
<dbReference type="Gene3D" id="3.30.200.20">
    <property type="entry name" value="Phosphorylase Kinase, domain 1"/>
    <property type="match status" value="2"/>
</dbReference>
<evidence type="ECO:0000256" key="6">
    <source>
        <dbReference type="ARBA" id="ARBA00022679"/>
    </source>
</evidence>
<dbReference type="GO" id="GO:0051446">
    <property type="term" value="P:positive regulation of meiotic cell cycle"/>
    <property type="evidence" value="ECO:0007669"/>
    <property type="project" value="UniProtKB-ARBA"/>
</dbReference>
<evidence type="ECO:0000256" key="10">
    <source>
        <dbReference type="ARBA" id="ARBA00022840"/>
    </source>
</evidence>
<comment type="subcellular location">
    <subcellularLocation>
        <location evidence="1">Nucleus</location>
    </subcellularLocation>
</comment>
<evidence type="ECO:0000256" key="15">
    <source>
        <dbReference type="ARBA" id="ARBA00049280"/>
    </source>
</evidence>
<organism evidence="18 19">
    <name type="scientific">Setaria digitata</name>
    <dbReference type="NCBI Taxonomy" id="48799"/>
    <lineage>
        <taxon>Eukaryota</taxon>
        <taxon>Metazoa</taxon>
        <taxon>Ecdysozoa</taxon>
        <taxon>Nematoda</taxon>
        <taxon>Chromadorea</taxon>
        <taxon>Rhabditida</taxon>
        <taxon>Spirurina</taxon>
        <taxon>Spiruromorpha</taxon>
        <taxon>Filarioidea</taxon>
        <taxon>Setariidae</taxon>
        <taxon>Setaria</taxon>
    </lineage>
</organism>
<dbReference type="GO" id="GO:0005634">
    <property type="term" value="C:nucleus"/>
    <property type="evidence" value="ECO:0007669"/>
    <property type="project" value="UniProtKB-SubCell"/>
</dbReference>
<dbReference type="GO" id="GO:0005524">
    <property type="term" value="F:ATP binding"/>
    <property type="evidence" value="ECO:0007669"/>
    <property type="project" value="UniProtKB-UniRule"/>
</dbReference>
<evidence type="ECO:0000256" key="8">
    <source>
        <dbReference type="ARBA" id="ARBA00022776"/>
    </source>
</evidence>
<keyword evidence="11" id="KW-0539">Nucleus</keyword>
<dbReference type="GO" id="GO:0000086">
    <property type="term" value="P:G2/M transition of mitotic cell cycle"/>
    <property type="evidence" value="ECO:0007669"/>
    <property type="project" value="TreeGrafter"/>
</dbReference>
<dbReference type="InterPro" id="IPR000719">
    <property type="entry name" value="Prot_kinase_dom"/>
</dbReference>
<dbReference type="FunFam" id="1.10.510.10:FF:000706">
    <property type="entry name" value="Cyclin-dependent kinase 1"/>
    <property type="match status" value="1"/>
</dbReference>
<evidence type="ECO:0000256" key="3">
    <source>
        <dbReference type="ARBA" id="ARBA00022527"/>
    </source>
</evidence>
<dbReference type="InterPro" id="IPR008271">
    <property type="entry name" value="Ser/Thr_kinase_AS"/>
</dbReference>
<feature type="domain" description="Protein kinase" evidence="17">
    <location>
        <begin position="12"/>
        <end position="296"/>
    </location>
</feature>
<accession>A0A915PZM1</accession>
<comment type="catalytic activity">
    <reaction evidence="14">
        <text>L-seryl-[protein] + ATP = O-phospho-L-seryl-[protein] + ADP + H(+)</text>
        <dbReference type="Rhea" id="RHEA:17989"/>
        <dbReference type="Rhea" id="RHEA-COMP:9863"/>
        <dbReference type="Rhea" id="RHEA-COMP:11604"/>
        <dbReference type="ChEBI" id="CHEBI:15378"/>
        <dbReference type="ChEBI" id="CHEBI:29999"/>
        <dbReference type="ChEBI" id="CHEBI:30616"/>
        <dbReference type="ChEBI" id="CHEBI:83421"/>
        <dbReference type="ChEBI" id="CHEBI:456216"/>
        <dbReference type="EC" id="2.7.11.22"/>
    </reaction>
</comment>
<evidence type="ECO:0000256" key="5">
    <source>
        <dbReference type="ARBA" id="ARBA00022618"/>
    </source>
</evidence>
<keyword evidence="5" id="KW-0132">Cell division</keyword>
<keyword evidence="10 16" id="KW-0067">ATP-binding</keyword>
<dbReference type="PANTHER" id="PTHR24056">
    <property type="entry name" value="CELL DIVISION PROTEIN KINASE"/>
    <property type="match status" value="1"/>
</dbReference>
<dbReference type="GO" id="GO:0007095">
    <property type="term" value="P:mitotic G2 DNA damage checkpoint signaling"/>
    <property type="evidence" value="ECO:0007669"/>
    <property type="project" value="TreeGrafter"/>
</dbReference>
<keyword evidence="7 16" id="KW-0547">Nucleotide-binding</keyword>
<dbReference type="GO" id="GO:0090068">
    <property type="term" value="P:positive regulation of cell cycle process"/>
    <property type="evidence" value="ECO:0007669"/>
    <property type="project" value="UniProtKB-ARBA"/>
</dbReference>
<dbReference type="Pfam" id="PF00069">
    <property type="entry name" value="Pkinase"/>
    <property type="match status" value="2"/>
</dbReference>
<evidence type="ECO:0000259" key="17">
    <source>
        <dbReference type="PROSITE" id="PS50011"/>
    </source>
</evidence>
<keyword evidence="3" id="KW-0723">Serine/threonine-protein kinase</keyword>
<dbReference type="WBParaSite" id="sdigi.contig64.g3408.t1">
    <property type="protein sequence ID" value="sdigi.contig64.g3408.t1"/>
    <property type="gene ID" value="sdigi.contig64.g3408"/>
</dbReference>
<evidence type="ECO:0000313" key="19">
    <source>
        <dbReference type="WBParaSite" id="sdigi.contig64.g3408.t1"/>
    </source>
</evidence>
<dbReference type="GO" id="GO:0004693">
    <property type="term" value="F:cyclin-dependent protein serine/threonine kinase activity"/>
    <property type="evidence" value="ECO:0007669"/>
    <property type="project" value="UniProtKB-EC"/>
</dbReference>
<dbReference type="PROSITE" id="PS50011">
    <property type="entry name" value="PROTEIN_KINASE_DOM"/>
    <property type="match status" value="2"/>
</dbReference>
<keyword evidence="18" id="KW-1185">Reference proteome</keyword>
<keyword evidence="6" id="KW-0808">Transferase</keyword>
<dbReference type="PROSITE" id="PS00108">
    <property type="entry name" value="PROTEIN_KINASE_ST"/>
    <property type="match status" value="2"/>
</dbReference>
<feature type="binding site" evidence="16">
    <location>
        <position position="41"/>
    </location>
    <ligand>
        <name>ATP</name>
        <dbReference type="ChEBI" id="CHEBI:30616"/>
    </ligand>
</feature>
<proteinExistence type="inferred from homology"/>
<keyword evidence="8" id="KW-0498">Mitosis</keyword>
<comment type="similarity">
    <text evidence="2">Belongs to the protein kinase superfamily. CMGC Ser/Thr protein kinase family. CDC2/CDKX subfamily.</text>
</comment>
<evidence type="ECO:0000256" key="12">
    <source>
        <dbReference type="ARBA" id="ARBA00023306"/>
    </source>
</evidence>
<dbReference type="CDD" id="cd07829">
    <property type="entry name" value="STKc_CDK_like"/>
    <property type="match status" value="1"/>
</dbReference>
<evidence type="ECO:0000256" key="4">
    <source>
        <dbReference type="ARBA" id="ARBA00022553"/>
    </source>
</evidence>